<evidence type="ECO:0000313" key="17">
    <source>
        <dbReference type="Proteomes" id="UP000002770"/>
    </source>
</evidence>
<dbReference type="NCBIfam" id="TIGR00206">
    <property type="entry name" value="fliF"/>
    <property type="match status" value="1"/>
</dbReference>
<feature type="region of interest" description="Disordered" evidence="12">
    <location>
        <begin position="275"/>
        <end position="296"/>
    </location>
</feature>
<evidence type="ECO:0000256" key="1">
    <source>
        <dbReference type="ARBA" id="ARBA00003820"/>
    </source>
</evidence>
<evidence type="ECO:0000256" key="5">
    <source>
        <dbReference type="ARBA" id="ARBA00017949"/>
    </source>
</evidence>
<accession>G9EQY0</accession>
<dbReference type="AlphaFoldDB" id="G9EQY0"/>
<keyword evidence="17" id="KW-1185">Reference proteome</keyword>
<dbReference type="InterPro" id="IPR043427">
    <property type="entry name" value="YscJ/FliF"/>
</dbReference>
<evidence type="ECO:0000256" key="3">
    <source>
        <dbReference type="ARBA" id="ARBA00004651"/>
    </source>
</evidence>
<dbReference type="Pfam" id="PF01514">
    <property type="entry name" value="YscJ_FliF"/>
    <property type="match status" value="1"/>
</dbReference>
<comment type="function">
    <text evidence="1">The M ring may be actively involved in energy transduction.</text>
</comment>
<keyword evidence="6" id="KW-1003">Cell membrane</keyword>
<feature type="transmembrane region" description="Helical" evidence="13">
    <location>
        <begin position="407"/>
        <end position="427"/>
    </location>
</feature>
<dbReference type="GO" id="GO:0005886">
    <property type="term" value="C:plasma membrane"/>
    <property type="evidence" value="ECO:0007669"/>
    <property type="project" value="UniProtKB-SubCell"/>
</dbReference>
<evidence type="ECO:0000256" key="7">
    <source>
        <dbReference type="ARBA" id="ARBA00022692"/>
    </source>
</evidence>
<keyword evidence="16" id="KW-0282">Flagellum</keyword>
<dbReference type="InParanoid" id="G9EQY0"/>
<reference evidence="16 17" key="1">
    <citation type="journal article" date="2011" name="BMC Genomics">
        <title>Insight into cross-talk between intra-amoebal pathogens.</title>
        <authorList>
            <person name="Gimenez G."/>
            <person name="Bertelli C."/>
            <person name="Moliner C."/>
            <person name="Robert C."/>
            <person name="Raoult D."/>
            <person name="Fournier P.E."/>
            <person name="Greub G."/>
        </authorList>
    </citation>
    <scope>NUCLEOTIDE SEQUENCE [LARGE SCALE GENOMIC DNA]</scope>
    <source>
        <strain evidence="16 17">LLAP12</strain>
    </source>
</reference>
<dbReference type="Pfam" id="PF08345">
    <property type="entry name" value="YscJ_FliF_C"/>
    <property type="match status" value="1"/>
</dbReference>
<name>G9EQY0_9GAMM</name>
<comment type="subcellular location">
    <subcellularLocation>
        <location evidence="2">Bacterial flagellum basal body</location>
    </subcellularLocation>
    <subcellularLocation>
        <location evidence="3">Cell membrane</location>
        <topology evidence="3">Multi-pass membrane protein</topology>
    </subcellularLocation>
</comment>
<dbReference type="EMBL" id="JH413832">
    <property type="protein sequence ID" value="EHL30351.1"/>
    <property type="molecule type" value="Genomic_DNA"/>
</dbReference>
<organism evidence="16 17">
    <name type="scientific">Legionella drancourtii LLAP12</name>
    <dbReference type="NCBI Taxonomy" id="658187"/>
    <lineage>
        <taxon>Bacteria</taxon>
        <taxon>Pseudomonadati</taxon>
        <taxon>Pseudomonadota</taxon>
        <taxon>Gammaproteobacteria</taxon>
        <taxon>Legionellales</taxon>
        <taxon>Legionellaceae</taxon>
        <taxon>Legionella</taxon>
    </lineage>
</organism>
<keyword evidence="10" id="KW-0975">Bacterial flagellum</keyword>
<protein>
    <recommendedName>
        <fullName evidence="5">Flagellar M-ring protein</fullName>
    </recommendedName>
</protein>
<dbReference type="PRINTS" id="PR01009">
    <property type="entry name" value="FLGMRINGFLIF"/>
</dbReference>
<dbReference type="PANTHER" id="PTHR30046">
    <property type="entry name" value="FLAGELLAR M-RING PROTEIN"/>
    <property type="match status" value="1"/>
</dbReference>
<keyword evidence="9 13" id="KW-0472">Membrane</keyword>
<dbReference type="OrthoDB" id="8554211at2"/>
<dbReference type="STRING" id="658187.LDG_7684"/>
<comment type="subunit">
    <text evidence="11">The basal body constitutes a major portion of the flagellar organelle and consists of four rings (L,P,S, and M) mounted on a central rod. The M ring is integral to the inner membrane of the cell and may be connected to the flagellar rod via the S ring. The S (supramembrane ring) lies just distal to the M ring. The L and P rings lie in the outer membrane and the periplasmic space, respectively.</text>
</comment>
<evidence type="ECO:0000256" key="6">
    <source>
        <dbReference type="ARBA" id="ARBA00022475"/>
    </source>
</evidence>
<dbReference type="InterPro" id="IPR006182">
    <property type="entry name" value="FliF_N_dom"/>
</dbReference>
<keyword evidence="16" id="KW-0966">Cell projection</keyword>
<dbReference type="eggNOG" id="COG1766">
    <property type="taxonomic scope" value="Bacteria"/>
</dbReference>
<comment type="similarity">
    <text evidence="4">Belongs to the FliF family.</text>
</comment>
<dbReference type="HOGENOM" id="CLU_028108_3_0_6"/>
<dbReference type="GO" id="GO:0009431">
    <property type="term" value="C:bacterial-type flagellum basal body, MS ring"/>
    <property type="evidence" value="ECO:0007669"/>
    <property type="project" value="InterPro"/>
</dbReference>
<keyword evidence="8 13" id="KW-1133">Transmembrane helix</keyword>
<evidence type="ECO:0000256" key="11">
    <source>
        <dbReference type="ARBA" id="ARBA00025936"/>
    </source>
</evidence>
<feature type="domain" description="Flagellar M-ring C-terminal" evidence="15">
    <location>
        <begin position="243"/>
        <end position="365"/>
    </location>
</feature>
<dbReference type="PANTHER" id="PTHR30046:SF0">
    <property type="entry name" value="FLAGELLAR M-RING PROTEIN"/>
    <property type="match status" value="1"/>
</dbReference>
<evidence type="ECO:0000256" key="8">
    <source>
        <dbReference type="ARBA" id="ARBA00022989"/>
    </source>
</evidence>
<evidence type="ECO:0000256" key="2">
    <source>
        <dbReference type="ARBA" id="ARBA00004117"/>
    </source>
</evidence>
<evidence type="ECO:0000256" key="4">
    <source>
        <dbReference type="ARBA" id="ARBA00007971"/>
    </source>
</evidence>
<evidence type="ECO:0000256" key="10">
    <source>
        <dbReference type="ARBA" id="ARBA00023143"/>
    </source>
</evidence>
<dbReference type="RefSeq" id="WP_006871586.1">
    <property type="nucleotide sequence ID" value="NZ_JH413832.1"/>
</dbReference>
<feature type="domain" description="Flagellar M-ring N-terminal" evidence="14">
    <location>
        <begin position="42"/>
        <end position="214"/>
    </location>
</feature>
<dbReference type="InterPro" id="IPR045851">
    <property type="entry name" value="AMP-bd_C_sf"/>
</dbReference>
<sequence length="450" mass="51498">MNYLQTALHWFNHLELKRKLSLTLSFALIFMATIALSWWALSPSYATLFSHLDEQDANKVLSQLEQENISYQVRHGGQDILIDKDLVAKTRLKIMGSGLQLAGNVGFELFDKNDFGMTDFSQKINYQRALQGELERTISSFDEIRQARVHLVIPETHLFDHEENQPKAAITLHLKQALTNQQVRSIQQLVAASVAHLSLKNVVVVDQNGNTLSQTEEDLSSTHFASKKNIEHYLNDKVTQMLHKIFAKNQVMVKINAEINYDELQRELIKPQTKGQITHEKEIKHSTVDKKGKQKGNQDLTLEKTYEFGSEKELFKRASGTIERLSISVVIPQYTDAKTIAQVQRLIKNTVGFNEKRGDVISVEALIAQPVFSTKRPSPILNATPQTAMTISFWETMHTYWDKDKQWQAILALLFFIALSSSGALVLRSIRQKKRQQLLLELTQWLNHHE</sequence>
<evidence type="ECO:0000259" key="14">
    <source>
        <dbReference type="Pfam" id="PF01514"/>
    </source>
</evidence>
<evidence type="ECO:0000259" key="15">
    <source>
        <dbReference type="Pfam" id="PF08345"/>
    </source>
</evidence>
<feature type="compositionally biased region" description="Basic and acidic residues" evidence="12">
    <location>
        <begin position="277"/>
        <end position="291"/>
    </location>
</feature>
<evidence type="ECO:0000256" key="12">
    <source>
        <dbReference type="SAM" id="MobiDB-lite"/>
    </source>
</evidence>
<dbReference type="InterPro" id="IPR000067">
    <property type="entry name" value="FlgMring_FliF"/>
</dbReference>
<evidence type="ECO:0000313" key="16">
    <source>
        <dbReference type="EMBL" id="EHL30351.1"/>
    </source>
</evidence>
<keyword evidence="16" id="KW-0969">Cilium</keyword>
<gene>
    <name evidence="16" type="ORF">LDG_7684</name>
</gene>
<evidence type="ECO:0000256" key="9">
    <source>
        <dbReference type="ARBA" id="ARBA00023136"/>
    </source>
</evidence>
<evidence type="ECO:0000256" key="13">
    <source>
        <dbReference type="SAM" id="Phobius"/>
    </source>
</evidence>
<feature type="transmembrane region" description="Helical" evidence="13">
    <location>
        <begin position="20"/>
        <end position="41"/>
    </location>
</feature>
<dbReference type="Gene3D" id="3.30.300.30">
    <property type="match status" value="1"/>
</dbReference>
<dbReference type="InterPro" id="IPR013556">
    <property type="entry name" value="Flag_M-ring_C"/>
</dbReference>
<keyword evidence="7 13" id="KW-0812">Transmembrane</keyword>
<proteinExistence type="inferred from homology"/>
<dbReference type="Proteomes" id="UP000002770">
    <property type="component" value="Unassembled WGS sequence"/>
</dbReference>
<dbReference type="GO" id="GO:0071973">
    <property type="term" value="P:bacterial-type flagellum-dependent cell motility"/>
    <property type="evidence" value="ECO:0007669"/>
    <property type="project" value="InterPro"/>
</dbReference>
<dbReference type="GO" id="GO:0003774">
    <property type="term" value="F:cytoskeletal motor activity"/>
    <property type="evidence" value="ECO:0007669"/>
    <property type="project" value="InterPro"/>
</dbReference>